<reference evidence="2 3" key="1">
    <citation type="submission" date="2011-11" db="EMBL/GenBank/DDBJ databases">
        <title>Complete sequence of Granulicella mallensis MP5ACTX8.</title>
        <authorList>
            <consortium name="US DOE Joint Genome Institute"/>
            <person name="Lucas S."/>
            <person name="Copeland A."/>
            <person name="Lapidus A."/>
            <person name="Cheng J.-F."/>
            <person name="Goodwin L."/>
            <person name="Pitluck S."/>
            <person name="Peters L."/>
            <person name="Lu M."/>
            <person name="Detter J.C."/>
            <person name="Han C."/>
            <person name="Tapia R."/>
            <person name="Land M."/>
            <person name="Hauser L."/>
            <person name="Kyrpides N."/>
            <person name="Ivanova N."/>
            <person name="Mikhailova N."/>
            <person name="Pagani I."/>
            <person name="Rawat S."/>
            <person name="Mannisto M."/>
            <person name="Haggblom M."/>
            <person name="Woyke T."/>
        </authorList>
    </citation>
    <scope>NUCLEOTIDE SEQUENCE [LARGE SCALE GENOMIC DNA]</scope>
    <source>
        <strain evidence="3">ATCC BAA-1857 / DSM 23137 / MP5ACTX8</strain>
    </source>
</reference>
<keyword evidence="1" id="KW-0732">Signal</keyword>
<dbReference type="Pfam" id="PF12543">
    <property type="entry name" value="DUF3738"/>
    <property type="match status" value="1"/>
</dbReference>
<feature type="signal peptide" evidence="1">
    <location>
        <begin position="1"/>
        <end position="33"/>
    </location>
</feature>
<evidence type="ECO:0000313" key="3">
    <source>
        <dbReference type="Proteomes" id="UP000007113"/>
    </source>
</evidence>
<dbReference type="EMBL" id="CP003130">
    <property type="protein sequence ID" value="AEU35025.1"/>
    <property type="molecule type" value="Genomic_DNA"/>
</dbReference>
<feature type="chain" id="PRO_5003512933" evidence="1">
    <location>
        <begin position="34"/>
        <end position="303"/>
    </location>
</feature>
<dbReference type="eggNOG" id="COG4219">
    <property type="taxonomic scope" value="Bacteria"/>
</dbReference>
<name>G8NR40_GRAMM</name>
<dbReference type="HOGENOM" id="CLU_079080_0_0_0"/>
<dbReference type="NCBIfam" id="TIGR03435">
    <property type="entry name" value="Soli_TIGR03435"/>
    <property type="match status" value="1"/>
</dbReference>
<evidence type="ECO:0000313" key="2">
    <source>
        <dbReference type="EMBL" id="AEU35025.1"/>
    </source>
</evidence>
<dbReference type="OrthoDB" id="114636at2"/>
<gene>
    <name evidence="2" type="ordered locus">AciX8_0675</name>
</gene>
<accession>G8NR40</accession>
<dbReference type="Proteomes" id="UP000007113">
    <property type="component" value="Chromosome"/>
</dbReference>
<keyword evidence="3" id="KW-1185">Reference proteome</keyword>
<organism evidence="2 3">
    <name type="scientific">Granulicella mallensis (strain ATCC BAA-1857 / DSM 23137 / MP5ACTX8)</name>
    <dbReference type="NCBI Taxonomy" id="682795"/>
    <lineage>
        <taxon>Bacteria</taxon>
        <taxon>Pseudomonadati</taxon>
        <taxon>Acidobacteriota</taxon>
        <taxon>Terriglobia</taxon>
        <taxon>Terriglobales</taxon>
        <taxon>Acidobacteriaceae</taxon>
        <taxon>Granulicella</taxon>
    </lineage>
</organism>
<sequence length="303" mass="32959" precursor="true">MMSRRLASSMNLRRRFSLLTIAGAALLCPVVIAQISTTPQTTQSTDKNPPDVKTMAFDVVSIRPSKPDAARSMQWGLPDTYRAIDTSLGATILVAYFPTRTLFSSSFRDRIVGAPPWVMNDPYDIVAKVAPGDVEAWQKQGSEKEVLHAMLQTALAERCKLVVHHTMVDSPAYALVVGKHGAKLKETPPGESPPPNGVPLSEGGMIVPFRRDEAPKITFFAASMASFAAELSMLGANRVVLDRTGLSGKYDFAITKLDTPGEFESDPTLPSPWDLEEVGLKLVPITAPMETIVIDHIEQPSEN</sequence>
<proteinExistence type="predicted"/>
<dbReference type="InterPro" id="IPR017801">
    <property type="entry name" value="DUF3738"/>
</dbReference>
<protein>
    <submittedName>
        <fullName evidence="2">Uncharacterized protein</fullName>
    </submittedName>
</protein>
<evidence type="ECO:0000256" key="1">
    <source>
        <dbReference type="SAM" id="SignalP"/>
    </source>
</evidence>
<dbReference type="STRING" id="682795.AciX8_0675"/>
<dbReference type="KEGG" id="gma:AciX8_0675"/>
<dbReference type="AlphaFoldDB" id="G8NR40"/>